<dbReference type="GO" id="GO:0005829">
    <property type="term" value="C:cytosol"/>
    <property type="evidence" value="ECO:0007669"/>
    <property type="project" value="TreeGrafter"/>
</dbReference>
<dbReference type="GO" id="GO:0005524">
    <property type="term" value="F:ATP binding"/>
    <property type="evidence" value="ECO:0007669"/>
    <property type="project" value="UniProtKB-KW"/>
</dbReference>
<keyword evidence="6" id="KW-0067">ATP-binding</keyword>
<feature type="domain" description="Glutamate--cysteine ligase" evidence="10">
    <location>
        <begin position="8"/>
        <end position="324"/>
    </location>
</feature>
<keyword evidence="4 8" id="KW-0317">Glutathione biosynthesis</keyword>
<dbReference type="SUPFAM" id="SSF55931">
    <property type="entry name" value="Glutamine synthetase/guanido kinase"/>
    <property type="match status" value="1"/>
</dbReference>
<dbReference type="EC" id="6.3.2.2" evidence="2 9"/>
<evidence type="ECO:0000259" key="10">
    <source>
        <dbReference type="Pfam" id="PF04262"/>
    </source>
</evidence>
<evidence type="ECO:0000256" key="3">
    <source>
        <dbReference type="ARBA" id="ARBA00022598"/>
    </source>
</evidence>
<evidence type="ECO:0000256" key="1">
    <source>
        <dbReference type="ARBA" id="ARBA00005006"/>
    </source>
</evidence>
<evidence type="ECO:0000256" key="2">
    <source>
        <dbReference type="ARBA" id="ARBA00012220"/>
    </source>
</evidence>
<evidence type="ECO:0000256" key="4">
    <source>
        <dbReference type="ARBA" id="ARBA00022684"/>
    </source>
</evidence>
<protein>
    <recommendedName>
        <fullName evidence="2 9">Glutamate--cysteine ligase</fullName>
        <ecNumber evidence="2 9">6.3.2.2</ecNumber>
    </recommendedName>
</protein>
<evidence type="ECO:0000256" key="8">
    <source>
        <dbReference type="RuleBase" id="RU003544"/>
    </source>
</evidence>
<keyword evidence="5" id="KW-0547">Nucleotide-binding</keyword>
<evidence type="ECO:0000256" key="5">
    <source>
        <dbReference type="ARBA" id="ARBA00022741"/>
    </source>
</evidence>
<comment type="similarity">
    <text evidence="8">Belongs to the glutamate--cysteine ligase type 1 family.</text>
</comment>
<dbReference type="PANTHER" id="PTHR38761:SF1">
    <property type="entry name" value="GLUTAMATE--CYSTEINE LIGASE"/>
    <property type="match status" value="1"/>
</dbReference>
<comment type="catalytic activity">
    <reaction evidence="7 9">
        <text>L-cysteine + L-glutamate + ATP = gamma-L-glutamyl-L-cysteine + ADP + phosphate + H(+)</text>
        <dbReference type="Rhea" id="RHEA:13285"/>
        <dbReference type="ChEBI" id="CHEBI:15378"/>
        <dbReference type="ChEBI" id="CHEBI:29985"/>
        <dbReference type="ChEBI" id="CHEBI:30616"/>
        <dbReference type="ChEBI" id="CHEBI:35235"/>
        <dbReference type="ChEBI" id="CHEBI:43474"/>
        <dbReference type="ChEBI" id="CHEBI:58173"/>
        <dbReference type="ChEBI" id="CHEBI:456216"/>
        <dbReference type="EC" id="6.3.2.2"/>
    </reaction>
</comment>
<gene>
    <name evidence="11" type="ORF">LCIT_15140</name>
</gene>
<evidence type="ECO:0000256" key="9">
    <source>
        <dbReference type="RuleBase" id="RU004391"/>
    </source>
</evidence>
<dbReference type="InterPro" id="IPR006334">
    <property type="entry name" value="Glut_cys_ligase"/>
</dbReference>
<organism evidence="11 12">
    <name type="scientific">Leuconostoc citreum</name>
    <dbReference type="NCBI Taxonomy" id="33964"/>
    <lineage>
        <taxon>Bacteria</taxon>
        <taxon>Bacillati</taxon>
        <taxon>Bacillota</taxon>
        <taxon>Bacilli</taxon>
        <taxon>Lactobacillales</taxon>
        <taxon>Lactobacillaceae</taxon>
        <taxon>Leuconostoc</taxon>
    </lineage>
</organism>
<sequence>MTTNDENISSNNLNSNLFSGKFGIEIEEHRVQTDTLSLSQHPHPASLGKRETHPYFQTDFSESQEEVVTAVQSSSSAALQHLHELQFMLTQSLKGNEFIWPLSMPPYLREADIIFLKTHFERPWYQKYRDVLFLRYGPFQHIMTGIHVNFSPEDSVIKNYANQHALTDYVTAKNKLFFQIAQQIAGYRWLLTYLFGAAPVNENSSANLPNNYRKRQPVRSWRASNFGFTNQPHIDVNYTDFNTHIKQLTNHITNGDLYDKSEFYGPVRLRASGSPNDLRINGADYLEFRMFDINPFTVDGISQDALSFLHLLIIDAIINPENWEPEKLRIAKNKNHLVALQPAGSELSAELKSQAYQLLSRLTIIAEAAPEKLKLDFISALNNVNTALKQPNLTISGQLVSEIKDESLMAFGRKQGIALRNQRQSENSNDIFERIPKQIRQSYIQAHQLGFNTTIYQNNQLKISDKSHTWLLSQSQDLTQLMTNQD</sequence>
<dbReference type="EMBL" id="BJJW01000009">
    <property type="protein sequence ID" value="GDZ84272.1"/>
    <property type="molecule type" value="Genomic_DNA"/>
</dbReference>
<dbReference type="Gene3D" id="3.30.590.20">
    <property type="match status" value="1"/>
</dbReference>
<dbReference type="GO" id="GO:0006750">
    <property type="term" value="P:glutathione biosynthetic process"/>
    <property type="evidence" value="ECO:0007669"/>
    <property type="project" value="UniProtKB-UniPathway"/>
</dbReference>
<dbReference type="GO" id="GO:0046872">
    <property type="term" value="F:metal ion binding"/>
    <property type="evidence" value="ECO:0007669"/>
    <property type="project" value="TreeGrafter"/>
</dbReference>
<name>A0A5A5U2Q3_LEUCI</name>
<comment type="pathway">
    <text evidence="1 9">Sulfur metabolism; glutathione biosynthesis; glutathione from L-cysteine and L-glutamate: step 1/2.</text>
</comment>
<evidence type="ECO:0000313" key="12">
    <source>
        <dbReference type="Proteomes" id="UP000323274"/>
    </source>
</evidence>
<dbReference type="UniPathway" id="UPA00142">
    <property type="reaction ID" value="UER00209"/>
</dbReference>
<proteinExistence type="inferred from homology"/>
<accession>A0A5A5U2Q3</accession>
<reference evidence="11 12" key="1">
    <citation type="submission" date="2019-04" db="EMBL/GenBank/DDBJ databases">
        <title>A pseudo-fructophilic Leuconostoc citreum strain F192-5 isolated from peel of satsuma mandarin: the first report for isolation and characterization of strain-dependent fructophilic-like characteristics.</title>
        <authorList>
            <person name="Maeno S."/>
            <person name="Tanizawa Y."/>
            <person name="Kajikawa A."/>
            <person name="Kanesaki Y."/>
            <person name="Kubota E."/>
            <person name="Arita M."/>
            <person name="Leon D."/>
            <person name="Endo A."/>
        </authorList>
    </citation>
    <scope>NUCLEOTIDE SEQUENCE [LARGE SCALE GENOMIC DNA]</scope>
    <source>
        <strain evidence="11 12">F192-5</strain>
    </source>
</reference>
<dbReference type="Pfam" id="PF04262">
    <property type="entry name" value="Glu_cys_ligase"/>
    <property type="match status" value="1"/>
</dbReference>
<evidence type="ECO:0000256" key="7">
    <source>
        <dbReference type="ARBA" id="ARBA00048819"/>
    </source>
</evidence>
<comment type="caution">
    <text evidence="11">The sequence shown here is derived from an EMBL/GenBank/DDBJ whole genome shotgun (WGS) entry which is preliminary data.</text>
</comment>
<dbReference type="AlphaFoldDB" id="A0A5A5U2Q3"/>
<dbReference type="RefSeq" id="WP_149334618.1">
    <property type="nucleotide sequence ID" value="NZ_BJJW01000009.1"/>
</dbReference>
<dbReference type="PANTHER" id="PTHR38761">
    <property type="entry name" value="GLUTAMATE--CYSTEINE LIGASE"/>
    <property type="match status" value="1"/>
</dbReference>
<dbReference type="InterPro" id="IPR007370">
    <property type="entry name" value="Glu_cys_ligase"/>
</dbReference>
<evidence type="ECO:0000256" key="6">
    <source>
        <dbReference type="ARBA" id="ARBA00022840"/>
    </source>
</evidence>
<keyword evidence="3 8" id="KW-0436">Ligase</keyword>
<dbReference type="InterPro" id="IPR014746">
    <property type="entry name" value="Gln_synth/guanido_kin_cat_dom"/>
</dbReference>
<dbReference type="Proteomes" id="UP000323274">
    <property type="component" value="Unassembled WGS sequence"/>
</dbReference>
<dbReference type="GO" id="GO:0004357">
    <property type="term" value="F:glutamate-cysteine ligase activity"/>
    <property type="evidence" value="ECO:0007669"/>
    <property type="project" value="UniProtKB-EC"/>
</dbReference>
<evidence type="ECO:0000313" key="11">
    <source>
        <dbReference type="EMBL" id="GDZ84272.1"/>
    </source>
</evidence>